<name>A0A743SMY1_SALER</name>
<dbReference type="AlphaFoldDB" id="A0A743SMY1"/>
<reference evidence="1" key="1">
    <citation type="journal article" date="2018" name="Genome Biol.">
        <title>SKESA: strategic k-mer extension for scrupulous assemblies.</title>
        <authorList>
            <person name="Souvorov A."/>
            <person name="Agarwala R."/>
            <person name="Lipman D.J."/>
        </authorList>
    </citation>
    <scope>NUCLEOTIDE SEQUENCE</scope>
    <source>
        <strain evidence="1">MA.CK_00/00001968</strain>
    </source>
</reference>
<proteinExistence type="predicted"/>
<sequence length="199" mass="22812">MYYDDFFFGKVNVKKPVLNLREVISLSNQVSCEFFTNQINRLLFKTGGRLTLSDGTSFPPLKDFLDSILVEQAGFVELYARTDVNNNVEATLACDIFFPEGVITIMAHWCAYKTMRADEIISTLLIPLHLKGLHERTYIVFGNDDKEHLLCDGDIENEIINFFKLSKYPLDITSEGNDRKRIDEYCSLVKNAMMENKGD</sequence>
<dbReference type="EMBL" id="DAAUQX010000085">
    <property type="protein sequence ID" value="HAF2130936.1"/>
    <property type="molecule type" value="Genomic_DNA"/>
</dbReference>
<protein>
    <submittedName>
        <fullName evidence="1">Uncharacterized protein</fullName>
    </submittedName>
</protein>
<comment type="caution">
    <text evidence="1">The sequence shown here is derived from an EMBL/GenBank/DDBJ whole genome shotgun (WGS) entry which is preliminary data.</text>
</comment>
<evidence type="ECO:0000313" key="1">
    <source>
        <dbReference type="EMBL" id="HAF2130936.1"/>
    </source>
</evidence>
<organism evidence="1">
    <name type="scientific">Salmonella enterica</name>
    <name type="common">Salmonella choleraesuis</name>
    <dbReference type="NCBI Taxonomy" id="28901"/>
    <lineage>
        <taxon>Bacteria</taxon>
        <taxon>Pseudomonadati</taxon>
        <taxon>Pseudomonadota</taxon>
        <taxon>Gammaproteobacteria</taxon>
        <taxon>Enterobacterales</taxon>
        <taxon>Enterobacteriaceae</taxon>
        <taxon>Salmonella</taxon>
    </lineage>
</organism>
<accession>A0A743SMY1</accession>
<gene>
    <name evidence="1" type="ORF">G9F27_005267</name>
</gene>
<reference evidence="1" key="2">
    <citation type="submission" date="2020-02" db="EMBL/GenBank/DDBJ databases">
        <authorList>
            <consortium name="NCBI Pathogen Detection Project"/>
        </authorList>
    </citation>
    <scope>NUCLEOTIDE SEQUENCE</scope>
    <source>
        <strain evidence="1">MA.CK_00/00001968</strain>
    </source>
</reference>